<dbReference type="Pfam" id="PF07676">
    <property type="entry name" value="PD40"/>
    <property type="match status" value="2"/>
</dbReference>
<dbReference type="Gene3D" id="2.120.10.30">
    <property type="entry name" value="TolB, C-terminal domain"/>
    <property type="match status" value="2"/>
</dbReference>
<evidence type="ECO:0000313" key="3">
    <source>
        <dbReference type="Proteomes" id="UP000681340"/>
    </source>
</evidence>
<gene>
    <name evidence="2" type="ORF">Aau02nite_36740</name>
</gene>
<dbReference type="SUPFAM" id="SSF82171">
    <property type="entry name" value="DPP6 N-terminal domain-like"/>
    <property type="match status" value="1"/>
</dbReference>
<dbReference type="InterPro" id="IPR011042">
    <property type="entry name" value="6-blade_b-propeller_TolB-like"/>
</dbReference>
<comment type="caution">
    <text evidence="2">The sequence shown here is derived from an EMBL/GenBank/DDBJ whole genome shotgun (WGS) entry which is preliminary data.</text>
</comment>
<sequence length="475" mass="48720">MHRPAPRPSRRTTAAAPLPVAVSPVRRVHHRRAAGTAVAVGVAALLAAAGPSGTAQATPAEAQPATTQRVSVSHSGLQAADSSYGHSISADGRYVVFGSNDSTLVPGDTNGIGDLFVRDLQAGPTTRINVSSTGAQSDATAGNGAISGNGRYVAFASSDSHLVPGDTNSAADVFVRDLWSGTITRVSVSSSGGQGSADSLVPVITADGRYVAFSSYASNLVPDDSNGDRLDAFVRDLRTGTTSMVSVSDAGAGGDHETGAAAISADGRYVTLVSEASNLAPGDTNHTYDVLLRDRTAGTTRLVSVSSTGARANGGSSNAAMAPNGRYVAFMSHATNLTPGDTNQATDIFVRDLKTGTTRLISTSVGRSANGDSRQPVISNDGRYVAFTSHASNLTPGDTNNATDIYLRDRLTSATTRISIGRRGADTNGWSAGPAISADGRYIAYTSLASNLIPGDTNDTYDVFVRDRGAPADPR</sequence>
<dbReference type="InterPro" id="IPR011659">
    <property type="entry name" value="WD40"/>
</dbReference>
<dbReference type="PANTHER" id="PTHR36842">
    <property type="entry name" value="PROTEIN TOLB HOMOLOG"/>
    <property type="match status" value="1"/>
</dbReference>
<proteinExistence type="inferred from homology"/>
<dbReference type="Proteomes" id="UP000681340">
    <property type="component" value="Unassembled WGS sequence"/>
</dbReference>
<dbReference type="AlphaFoldDB" id="A0A919SD27"/>
<protein>
    <recommendedName>
        <fullName evidence="4">WD40 repeat protein</fullName>
    </recommendedName>
</protein>
<keyword evidence="3" id="KW-1185">Reference proteome</keyword>
<organism evidence="2 3">
    <name type="scientific">Actinoplanes auranticolor</name>
    <dbReference type="NCBI Taxonomy" id="47988"/>
    <lineage>
        <taxon>Bacteria</taxon>
        <taxon>Bacillati</taxon>
        <taxon>Actinomycetota</taxon>
        <taxon>Actinomycetes</taxon>
        <taxon>Micromonosporales</taxon>
        <taxon>Micromonosporaceae</taxon>
        <taxon>Actinoplanes</taxon>
    </lineage>
</organism>
<evidence type="ECO:0008006" key="4">
    <source>
        <dbReference type="Google" id="ProtNLM"/>
    </source>
</evidence>
<name>A0A919SD27_9ACTN</name>
<evidence type="ECO:0000313" key="2">
    <source>
        <dbReference type="EMBL" id="GIM69576.1"/>
    </source>
</evidence>
<dbReference type="EMBL" id="BOQL01000028">
    <property type="protein sequence ID" value="GIM69576.1"/>
    <property type="molecule type" value="Genomic_DNA"/>
</dbReference>
<reference evidence="2" key="1">
    <citation type="submission" date="2021-03" db="EMBL/GenBank/DDBJ databases">
        <title>Whole genome shotgun sequence of Actinoplanes auranticolor NBRC 12245.</title>
        <authorList>
            <person name="Komaki H."/>
            <person name="Tamura T."/>
        </authorList>
    </citation>
    <scope>NUCLEOTIDE SEQUENCE</scope>
    <source>
        <strain evidence="2">NBRC 12245</strain>
    </source>
</reference>
<evidence type="ECO:0000256" key="1">
    <source>
        <dbReference type="ARBA" id="ARBA00009820"/>
    </source>
</evidence>
<accession>A0A919SD27</accession>
<comment type="similarity">
    <text evidence="1">Belongs to the TolB family.</text>
</comment>